<dbReference type="InterPro" id="IPR035172">
    <property type="entry name" value="DUF5302"/>
</dbReference>
<evidence type="ECO:0000256" key="1">
    <source>
        <dbReference type="SAM" id="MobiDB-lite"/>
    </source>
</evidence>
<gene>
    <name evidence="2" type="ORF">GCM10010470_57400</name>
</gene>
<sequence length="57" mass="6444">MADQQAGPDDVRRKMREALERKNSRTKAGEAHQDHRSKIGAAHEQAGSKRSFRRKTG</sequence>
<feature type="compositionally biased region" description="Basic and acidic residues" evidence="1">
    <location>
        <begin position="9"/>
        <end position="37"/>
    </location>
</feature>
<dbReference type="EMBL" id="BAAAUX010000028">
    <property type="protein sequence ID" value="GAA2814463.1"/>
    <property type="molecule type" value="Genomic_DNA"/>
</dbReference>
<dbReference type="Pfam" id="PF17227">
    <property type="entry name" value="DUF5302"/>
    <property type="match status" value="1"/>
</dbReference>
<accession>A0ABN3VLA9</accession>
<evidence type="ECO:0000313" key="3">
    <source>
        <dbReference type="Proteomes" id="UP001500979"/>
    </source>
</evidence>
<dbReference type="Proteomes" id="UP001500979">
    <property type="component" value="Unassembled WGS sequence"/>
</dbReference>
<keyword evidence="3" id="KW-1185">Reference proteome</keyword>
<dbReference type="RefSeq" id="WP_344685031.1">
    <property type="nucleotide sequence ID" value="NZ_BAAAUX010000028.1"/>
</dbReference>
<name>A0ABN3VLA9_9PSEU</name>
<evidence type="ECO:0000313" key="2">
    <source>
        <dbReference type="EMBL" id="GAA2814463.1"/>
    </source>
</evidence>
<feature type="region of interest" description="Disordered" evidence="1">
    <location>
        <begin position="1"/>
        <end position="57"/>
    </location>
</feature>
<protein>
    <submittedName>
        <fullName evidence="2">DUF5302 domain-containing protein</fullName>
    </submittedName>
</protein>
<proteinExistence type="predicted"/>
<organism evidence="2 3">
    <name type="scientific">Saccharopolyspora taberi</name>
    <dbReference type="NCBI Taxonomy" id="60895"/>
    <lineage>
        <taxon>Bacteria</taxon>
        <taxon>Bacillati</taxon>
        <taxon>Actinomycetota</taxon>
        <taxon>Actinomycetes</taxon>
        <taxon>Pseudonocardiales</taxon>
        <taxon>Pseudonocardiaceae</taxon>
        <taxon>Saccharopolyspora</taxon>
    </lineage>
</organism>
<comment type="caution">
    <text evidence="2">The sequence shown here is derived from an EMBL/GenBank/DDBJ whole genome shotgun (WGS) entry which is preliminary data.</text>
</comment>
<reference evidence="2 3" key="1">
    <citation type="journal article" date="2019" name="Int. J. Syst. Evol. Microbiol.">
        <title>The Global Catalogue of Microorganisms (GCM) 10K type strain sequencing project: providing services to taxonomists for standard genome sequencing and annotation.</title>
        <authorList>
            <consortium name="The Broad Institute Genomics Platform"/>
            <consortium name="The Broad Institute Genome Sequencing Center for Infectious Disease"/>
            <person name="Wu L."/>
            <person name="Ma J."/>
        </authorList>
    </citation>
    <scope>NUCLEOTIDE SEQUENCE [LARGE SCALE GENOMIC DNA]</scope>
    <source>
        <strain evidence="2 3">JCM 9383</strain>
    </source>
</reference>